<accession>A0A6N1NPP7</accession>
<name>A0A6N1NPP7_9VIRU</name>
<evidence type="ECO:0000313" key="1">
    <source>
        <dbReference type="EMBL" id="QKU34757.1"/>
    </source>
</evidence>
<sequence>MSSYEINITNNVPDTNLKPIKVIIKMLCHFYIDGKSYKFNYTFPSTRIMEKVTLTTHLPSTTKVNGFEISFVDINKKFIYKFPKGSNSSMLDIEVNATRKIKIDIQYENVYPKVIINNNNDYQPTSIKKHKKFLMF</sequence>
<dbReference type="KEGG" id="vg:80518166"/>
<dbReference type="RefSeq" id="YP_010781402.1">
    <property type="nucleotide sequence ID" value="NC_075039.1"/>
</dbReference>
<protein>
    <submittedName>
        <fullName evidence="1">Putative orfan</fullName>
    </submittedName>
</protein>
<reference evidence="1" key="2">
    <citation type="journal article" date="2018" name="Nat. Commun.">
        <title>Tailed giant Tupanvirus possesses the most complete translational apparatus of the known virosphere.</title>
        <authorList>
            <person name="Abrahao J."/>
            <person name="Silva L."/>
            <person name="Silva L.S."/>
            <person name="Khalil J.Y.B."/>
            <person name="Rodrigues R."/>
            <person name="Arantes T."/>
            <person name="Assis F."/>
            <person name="Boratto P."/>
            <person name="Andrade M."/>
            <person name="Kroon E.G."/>
            <person name="Ribeiro B."/>
            <person name="Bergier I."/>
            <person name="Seligmann H."/>
            <person name="Ghigo E."/>
            <person name="Colson P."/>
            <person name="Levasseur A."/>
            <person name="Kroemer G."/>
            <person name="Raoult D."/>
            <person name="La Scola B."/>
        </authorList>
    </citation>
    <scope>NUCLEOTIDE SEQUENCE [LARGE SCALE GENOMIC DNA]</scope>
    <source>
        <strain evidence="1">Soda lake</strain>
    </source>
</reference>
<dbReference type="EMBL" id="KY523104">
    <property type="protein sequence ID" value="QKU34757.1"/>
    <property type="molecule type" value="Genomic_DNA"/>
</dbReference>
<proteinExistence type="predicted"/>
<organism evidence="1">
    <name type="scientific">Tupanvirus soda lake</name>
    <dbReference type="NCBI Taxonomy" id="2126985"/>
    <lineage>
        <taxon>Viruses</taxon>
        <taxon>Varidnaviria</taxon>
        <taxon>Bamfordvirae</taxon>
        <taxon>Nucleocytoviricota</taxon>
        <taxon>Megaviricetes</taxon>
        <taxon>Imitervirales</taxon>
        <taxon>Mimiviridae</taxon>
        <taxon>Megamimivirinae</taxon>
        <taxon>Tupanvirus</taxon>
        <taxon>Tupanvirus salinum</taxon>
    </lineage>
</organism>
<dbReference type="GeneID" id="80518166"/>
<reference evidence="1" key="1">
    <citation type="submission" date="2017-01" db="EMBL/GenBank/DDBJ databases">
        <authorList>
            <person name="Assis F.L."/>
            <person name="Abrahao J.S."/>
            <person name="Silva L."/>
            <person name="Khalil J.B."/>
            <person name="Rodrigues R."/>
            <person name="Silva L.S."/>
            <person name="Arantes T."/>
            <person name="Boratto P."/>
            <person name="Andrade M."/>
            <person name="Kroon E.G."/>
            <person name="Ribeiro B."/>
            <person name="Bergier I."/>
            <person name="Seligmann H."/>
            <person name="Ghigo E."/>
            <person name="Colson P."/>
            <person name="Levasseur A."/>
            <person name="Raoult D."/>
            <person name="Scola B.L."/>
        </authorList>
    </citation>
    <scope>NUCLEOTIDE SEQUENCE</scope>
    <source>
        <strain evidence="1">Soda lake</strain>
    </source>
</reference>